<evidence type="ECO:0000313" key="12">
    <source>
        <dbReference type="EMBL" id="KAL2474133.1"/>
    </source>
</evidence>
<proteinExistence type="inferred from homology"/>
<evidence type="ECO:0000256" key="9">
    <source>
        <dbReference type="SAM" id="Phobius"/>
    </source>
</evidence>
<dbReference type="PANTHER" id="PTHR43620:SF7">
    <property type="entry name" value="GLYCEROPHOSPHODIESTER PHOSPHODIESTERASE GDPD5-RELATED"/>
    <property type="match status" value="1"/>
</dbReference>
<dbReference type="Pfam" id="PF03009">
    <property type="entry name" value="GDPD"/>
    <property type="match status" value="1"/>
</dbReference>
<evidence type="ECO:0000256" key="10">
    <source>
        <dbReference type="SAM" id="SignalP"/>
    </source>
</evidence>
<dbReference type="InterPro" id="IPR017946">
    <property type="entry name" value="PLC-like_Pdiesterase_TIM-brl"/>
</dbReference>
<dbReference type="SUPFAM" id="SSF51695">
    <property type="entry name" value="PLC-like phosphodiesterases"/>
    <property type="match status" value="2"/>
</dbReference>
<dbReference type="PROSITE" id="PS51704">
    <property type="entry name" value="GP_PDE"/>
    <property type="match status" value="2"/>
</dbReference>
<name>A0ABD1QD77_9LAMI</name>
<keyword evidence="9" id="KW-1133">Transmembrane helix</keyword>
<dbReference type="CDD" id="cd08603">
    <property type="entry name" value="GDPD_SHV3_repeat_1"/>
    <property type="match status" value="1"/>
</dbReference>
<feature type="compositionally biased region" description="Polar residues" evidence="8">
    <location>
        <begin position="726"/>
        <end position="738"/>
    </location>
</feature>
<feature type="chain" id="PRO_5044860987" description="glycerophosphodiester phosphodiesterase" evidence="10">
    <location>
        <begin position="33"/>
        <end position="769"/>
    </location>
</feature>
<dbReference type="Gene3D" id="3.20.20.190">
    <property type="entry name" value="Phosphatidylinositol (PI) phosphodiesterase"/>
    <property type="match status" value="2"/>
</dbReference>
<dbReference type="FunFam" id="3.20.20.190:FF:000013">
    <property type="entry name" value="Glycerophosphodiester phosphodiesterase GDPDL3"/>
    <property type="match status" value="1"/>
</dbReference>
<evidence type="ECO:0000313" key="13">
    <source>
        <dbReference type="Proteomes" id="UP001604277"/>
    </source>
</evidence>
<keyword evidence="9" id="KW-0812">Transmembrane</keyword>
<dbReference type="EC" id="3.1.4.46" evidence="2"/>
<evidence type="ECO:0000256" key="1">
    <source>
        <dbReference type="ARBA" id="ARBA00007277"/>
    </source>
</evidence>
<comment type="catalytic activity">
    <reaction evidence="7">
        <text>a sn-glycero-3-phosphodiester + H2O = an alcohol + sn-glycerol 3-phosphate + H(+)</text>
        <dbReference type="Rhea" id="RHEA:12969"/>
        <dbReference type="ChEBI" id="CHEBI:15377"/>
        <dbReference type="ChEBI" id="CHEBI:15378"/>
        <dbReference type="ChEBI" id="CHEBI:30879"/>
        <dbReference type="ChEBI" id="CHEBI:57597"/>
        <dbReference type="ChEBI" id="CHEBI:83408"/>
        <dbReference type="EC" id="3.1.4.46"/>
    </reaction>
</comment>
<feature type="region of interest" description="Disordered" evidence="8">
    <location>
        <begin position="715"/>
        <end position="740"/>
    </location>
</feature>
<organism evidence="12 13">
    <name type="scientific">Forsythia ovata</name>
    <dbReference type="NCBI Taxonomy" id="205694"/>
    <lineage>
        <taxon>Eukaryota</taxon>
        <taxon>Viridiplantae</taxon>
        <taxon>Streptophyta</taxon>
        <taxon>Embryophyta</taxon>
        <taxon>Tracheophyta</taxon>
        <taxon>Spermatophyta</taxon>
        <taxon>Magnoliopsida</taxon>
        <taxon>eudicotyledons</taxon>
        <taxon>Gunneridae</taxon>
        <taxon>Pentapetalae</taxon>
        <taxon>asterids</taxon>
        <taxon>lamiids</taxon>
        <taxon>Lamiales</taxon>
        <taxon>Oleaceae</taxon>
        <taxon>Forsythieae</taxon>
        <taxon>Forsythia</taxon>
    </lineage>
</organism>
<evidence type="ECO:0000256" key="7">
    <source>
        <dbReference type="ARBA" id="ARBA00047512"/>
    </source>
</evidence>
<accession>A0ABD1QD77</accession>
<evidence type="ECO:0000256" key="3">
    <source>
        <dbReference type="ARBA" id="ARBA00022729"/>
    </source>
</evidence>
<feature type="signal peptide" evidence="10">
    <location>
        <begin position="1"/>
        <end position="32"/>
    </location>
</feature>
<feature type="domain" description="GP-PDE" evidence="11">
    <location>
        <begin position="50"/>
        <end position="348"/>
    </location>
</feature>
<evidence type="ECO:0000256" key="6">
    <source>
        <dbReference type="ARBA" id="ARBA00023180"/>
    </source>
</evidence>
<dbReference type="AlphaFoldDB" id="A0ABD1QD77"/>
<sequence>MARGTRFQPIRNPQSLFSLLLLFSWAVALISAKNSTSRHSKWQTLSGNAPLVVARGGFSGLFPDSSANAYVFTFSTSLSNVISWCDVQLTKDGAGICFPDVRLDKASNITMFPDKSRTYLVDGVSTQGWFSVDFTLDDLKNVTLNQGIRSRTERFDGTLLLLAVEQVANIVNQSSFWLNIQHDSFFSQHNLSMRSFVISVSRSVVVNYISSPEVNFLRSIQARFRRSSTKLIFRFLGQDDIEPSTNQTYSSLLKNLTFIKTFASGILIPKTYIWPVDQSLYLQPRTSVVLSAHEEGLEVFASEFANDVTLAYNYSYDPVAEYLSFVDNGNFSVDGVLSDFPITPSAAIDCFSHMGKKEALQANFSIISSEGASGDYPGCTDLAYARAISSDVDVLDCPVQMTKDGIPICLGSINLIDRTTVLQSSFSNLATNVPELDTETGIFTFNLTWSEIQRLTPAITNPWVNYTFYRNPKLRNAGKFVSLSDFLASAKNATSVSGVSISIEHATYLAEKQGLNMIDVVLKSLNEADYNNQTIKKVMIQSTDSSVLKKFKEKSEYELVYKVNKDIRDVHNSTIMEIKEFAKYVVISKHSVFPSDKGFLTSTTNVVSKMQAFNLSVYVQLFSNEFTSQAWDFFADAYVEINTYAETGINGLVTDYPATAAKYKRNRCLGYKDIPKYMSSVQPGQLFQFMNTVPPAEAPYPVLLDGDVVEPPLPPVAAKPLAPGTKNGSPAASPTRPNRQPKFIPSTYLISVLFTPLALIYKRMPCIRA</sequence>
<reference evidence="13" key="1">
    <citation type="submission" date="2024-07" db="EMBL/GenBank/DDBJ databases">
        <title>Two chromosome-level genome assemblies of Korean endemic species Abeliophyllum distichum and Forsythia ovata (Oleaceae).</title>
        <authorList>
            <person name="Jang H."/>
        </authorList>
    </citation>
    <scope>NUCLEOTIDE SEQUENCE [LARGE SCALE GENOMIC DNA]</scope>
</reference>
<evidence type="ECO:0000256" key="8">
    <source>
        <dbReference type="SAM" id="MobiDB-lite"/>
    </source>
</evidence>
<evidence type="ECO:0000256" key="5">
    <source>
        <dbReference type="ARBA" id="ARBA00022801"/>
    </source>
</evidence>
<dbReference type="EMBL" id="JBFOLJ010000015">
    <property type="protein sequence ID" value="KAL2474133.1"/>
    <property type="molecule type" value="Genomic_DNA"/>
</dbReference>
<evidence type="ECO:0000256" key="4">
    <source>
        <dbReference type="ARBA" id="ARBA00022798"/>
    </source>
</evidence>
<feature type="domain" description="GP-PDE" evidence="11">
    <location>
        <begin position="364"/>
        <end position="664"/>
    </location>
</feature>
<dbReference type="Proteomes" id="UP001604277">
    <property type="component" value="Unassembled WGS sequence"/>
</dbReference>
<keyword evidence="9" id="KW-0472">Membrane</keyword>
<keyword evidence="4" id="KW-0319">Glycerol metabolism</keyword>
<evidence type="ECO:0000259" key="11">
    <source>
        <dbReference type="PROSITE" id="PS51704"/>
    </source>
</evidence>
<feature type="transmembrane region" description="Helical" evidence="9">
    <location>
        <begin position="743"/>
        <end position="761"/>
    </location>
</feature>
<dbReference type="GO" id="GO:0008889">
    <property type="term" value="F:glycerophosphodiester phosphodiesterase activity"/>
    <property type="evidence" value="ECO:0007669"/>
    <property type="project" value="UniProtKB-EC"/>
</dbReference>
<keyword evidence="5" id="KW-0378">Hydrolase</keyword>
<keyword evidence="6" id="KW-0325">Glycoprotein</keyword>
<dbReference type="CDD" id="cd08604">
    <property type="entry name" value="GDPD_SHV3_repeat_2"/>
    <property type="match status" value="1"/>
</dbReference>
<evidence type="ECO:0000256" key="2">
    <source>
        <dbReference type="ARBA" id="ARBA00012247"/>
    </source>
</evidence>
<comment type="similarity">
    <text evidence="1">Belongs to the glycerophosphoryl diester phosphodiesterase family.</text>
</comment>
<keyword evidence="13" id="KW-1185">Reference proteome</keyword>
<dbReference type="PANTHER" id="PTHR43620">
    <property type="entry name" value="GLYCEROPHOSPHORYL DIESTER PHOSPHODIESTERASE"/>
    <property type="match status" value="1"/>
</dbReference>
<protein>
    <recommendedName>
        <fullName evidence="2">glycerophosphodiester phosphodiesterase</fullName>
        <ecNumber evidence="2">3.1.4.46</ecNumber>
    </recommendedName>
</protein>
<comment type="caution">
    <text evidence="12">The sequence shown here is derived from an EMBL/GenBank/DDBJ whole genome shotgun (WGS) entry which is preliminary data.</text>
</comment>
<gene>
    <name evidence="12" type="ORF">Fot_49869</name>
</gene>
<keyword evidence="3 10" id="KW-0732">Signal</keyword>
<dbReference type="GO" id="GO:0006071">
    <property type="term" value="P:glycerol metabolic process"/>
    <property type="evidence" value="ECO:0007669"/>
    <property type="project" value="UniProtKB-KW"/>
</dbReference>
<dbReference type="InterPro" id="IPR030395">
    <property type="entry name" value="GP_PDE_dom"/>
</dbReference>
<dbReference type="FunFam" id="3.20.20.190:FF:000011">
    <property type="entry name" value="Glycerophosphodiester phosphodiesterase GDPDL3"/>
    <property type="match status" value="1"/>
</dbReference>